<feature type="transmembrane region" description="Helical" evidence="5">
    <location>
        <begin position="231"/>
        <end position="251"/>
    </location>
</feature>
<feature type="transmembrane region" description="Helical" evidence="5">
    <location>
        <begin position="127"/>
        <end position="145"/>
    </location>
</feature>
<dbReference type="Pfam" id="PF01699">
    <property type="entry name" value="Na_Ca_ex"/>
    <property type="match status" value="2"/>
</dbReference>
<name>A0A9D2AWS0_9FIRM</name>
<reference evidence="7" key="2">
    <citation type="submission" date="2021-04" db="EMBL/GenBank/DDBJ databases">
        <authorList>
            <person name="Gilroy R."/>
        </authorList>
    </citation>
    <scope>NUCLEOTIDE SEQUENCE</scope>
    <source>
        <strain evidence="7">ChiGjej4B4-12881</strain>
    </source>
</reference>
<comment type="subcellular location">
    <subcellularLocation>
        <location evidence="1">Membrane</location>
        <topology evidence="1">Multi-pass membrane protein</topology>
    </subcellularLocation>
</comment>
<feature type="transmembrane region" description="Helical" evidence="5">
    <location>
        <begin position="103"/>
        <end position="121"/>
    </location>
</feature>
<gene>
    <name evidence="7" type="ORF">IAA28_08300</name>
</gene>
<dbReference type="AlphaFoldDB" id="A0A9D2AWS0"/>
<dbReference type="Gene3D" id="1.20.1420.30">
    <property type="entry name" value="NCX, central ion-binding region"/>
    <property type="match status" value="1"/>
</dbReference>
<keyword evidence="3 5" id="KW-1133">Transmembrane helix</keyword>
<feature type="domain" description="Sodium/calcium exchanger membrane region" evidence="6">
    <location>
        <begin position="5"/>
        <end position="145"/>
    </location>
</feature>
<dbReference type="Proteomes" id="UP000886780">
    <property type="component" value="Unassembled WGS sequence"/>
</dbReference>
<dbReference type="GO" id="GO:0005262">
    <property type="term" value="F:calcium channel activity"/>
    <property type="evidence" value="ECO:0007669"/>
    <property type="project" value="TreeGrafter"/>
</dbReference>
<keyword evidence="2 5" id="KW-0812">Transmembrane</keyword>
<evidence type="ECO:0000256" key="1">
    <source>
        <dbReference type="ARBA" id="ARBA00004141"/>
    </source>
</evidence>
<dbReference type="InterPro" id="IPR044880">
    <property type="entry name" value="NCX_ion-bd_dom_sf"/>
</dbReference>
<dbReference type="PANTHER" id="PTHR10846:SF8">
    <property type="entry name" value="INNER MEMBRANE PROTEIN YRBG"/>
    <property type="match status" value="1"/>
</dbReference>
<feature type="transmembrane region" description="Helical" evidence="5">
    <location>
        <begin position="28"/>
        <end position="47"/>
    </location>
</feature>
<dbReference type="NCBIfam" id="TIGR00367">
    <property type="entry name" value="calcium/sodium antiporter"/>
    <property type="match status" value="1"/>
</dbReference>
<dbReference type="GO" id="GO:0006874">
    <property type="term" value="P:intracellular calcium ion homeostasis"/>
    <property type="evidence" value="ECO:0007669"/>
    <property type="project" value="TreeGrafter"/>
</dbReference>
<sequence length="310" mass="32587">MATILIWLMVGFVLLVKGADLFVEGSASAARLLRVPAAVIGLTVVAFGTSAPELAVSVTAALAGSNGIALGNVIGSNMFNLLMVTGLSSMATAMPVDRGLMNWDFFFSIAVSVVMLAMTAFDRQMGRIDGAVMLALFAYFLYHVFQTAVRERRSAQKERRSLSAPLSAVYIAAGLGAVVLGSGMVVDCASALASAFGLSENLIGLTVVALGTSLPELVTSMVAARKGENGLALGNVIGSNIFNILLIMGVSSSVSPIQVTVSTVYDLICLILVSCVCWAMGRRKMCYTRAHGILMVGMYAVYMIYVLIRA</sequence>
<dbReference type="PANTHER" id="PTHR10846">
    <property type="entry name" value="SODIUM/POTASSIUM/CALCIUM EXCHANGER"/>
    <property type="match status" value="1"/>
</dbReference>
<evidence type="ECO:0000256" key="4">
    <source>
        <dbReference type="ARBA" id="ARBA00023136"/>
    </source>
</evidence>
<proteinExistence type="predicted"/>
<reference evidence="7" key="1">
    <citation type="journal article" date="2021" name="PeerJ">
        <title>Extensive microbial diversity within the chicken gut microbiome revealed by metagenomics and culture.</title>
        <authorList>
            <person name="Gilroy R."/>
            <person name="Ravi A."/>
            <person name="Getino M."/>
            <person name="Pursley I."/>
            <person name="Horton D.L."/>
            <person name="Alikhan N.F."/>
            <person name="Baker D."/>
            <person name="Gharbi K."/>
            <person name="Hall N."/>
            <person name="Watson M."/>
            <person name="Adriaenssens E.M."/>
            <person name="Foster-Nyarko E."/>
            <person name="Jarju S."/>
            <person name="Secka A."/>
            <person name="Antonio M."/>
            <person name="Oren A."/>
            <person name="Chaudhuri R.R."/>
            <person name="La Ragione R."/>
            <person name="Hildebrand F."/>
            <person name="Pallen M.J."/>
        </authorList>
    </citation>
    <scope>NUCLEOTIDE SEQUENCE</scope>
    <source>
        <strain evidence="7">ChiGjej4B4-12881</strain>
    </source>
</reference>
<feature type="transmembrane region" description="Helical" evidence="5">
    <location>
        <begin position="292"/>
        <end position="308"/>
    </location>
</feature>
<evidence type="ECO:0000256" key="5">
    <source>
        <dbReference type="SAM" id="Phobius"/>
    </source>
</evidence>
<evidence type="ECO:0000256" key="2">
    <source>
        <dbReference type="ARBA" id="ARBA00022692"/>
    </source>
</evidence>
<evidence type="ECO:0000313" key="8">
    <source>
        <dbReference type="Proteomes" id="UP000886780"/>
    </source>
</evidence>
<accession>A0A9D2AWS0</accession>
<dbReference type="InterPro" id="IPR004481">
    <property type="entry name" value="K/Na/Ca-exchanger"/>
</dbReference>
<dbReference type="EMBL" id="DXEU01000148">
    <property type="protein sequence ID" value="HIX52793.1"/>
    <property type="molecule type" value="Genomic_DNA"/>
</dbReference>
<protein>
    <submittedName>
        <fullName evidence="7">Calcium/sodium antiporter</fullName>
    </submittedName>
</protein>
<feature type="domain" description="Sodium/calcium exchanger membrane region" evidence="6">
    <location>
        <begin position="167"/>
        <end position="307"/>
    </location>
</feature>
<feature type="transmembrane region" description="Helical" evidence="5">
    <location>
        <begin position="166"/>
        <end position="196"/>
    </location>
</feature>
<feature type="transmembrane region" description="Helical" evidence="5">
    <location>
        <begin position="202"/>
        <end position="224"/>
    </location>
</feature>
<evidence type="ECO:0000259" key="6">
    <source>
        <dbReference type="Pfam" id="PF01699"/>
    </source>
</evidence>
<evidence type="ECO:0000313" key="7">
    <source>
        <dbReference type="EMBL" id="HIX52793.1"/>
    </source>
</evidence>
<dbReference type="InterPro" id="IPR004837">
    <property type="entry name" value="NaCa_Exmemb"/>
</dbReference>
<keyword evidence="4 5" id="KW-0472">Membrane</keyword>
<evidence type="ECO:0000256" key="3">
    <source>
        <dbReference type="ARBA" id="ARBA00022989"/>
    </source>
</evidence>
<dbReference type="GO" id="GO:0008273">
    <property type="term" value="F:calcium, potassium:sodium antiporter activity"/>
    <property type="evidence" value="ECO:0007669"/>
    <property type="project" value="TreeGrafter"/>
</dbReference>
<comment type="caution">
    <text evidence="7">The sequence shown here is derived from an EMBL/GenBank/DDBJ whole genome shotgun (WGS) entry which is preliminary data.</text>
</comment>
<feature type="transmembrane region" description="Helical" evidence="5">
    <location>
        <begin position="257"/>
        <end position="280"/>
    </location>
</feature>
<organism evidence="7 8">
    <name type="scientific">Candidatus Lachnoclostridium stercoripullorum</name>
    <dbReference type="NCBI Taxonomy" id="2838635"/>
    <lineage>
        <taxon>Bacteria</taxon>
        <taxon>Bacillati</taxon>
        <taxon>Bacillota</taxon>
        <taxon>Clostridia</taxon>
        <taxon>Lachnospirales</taxon>
        <taxon>Lachnospiraceae</taxon>
    </lineage>
</organism>
<dbReference type="GO" id="GO:0005886">
    <property type="term" value="C:plasma membrane"/>
    <property type="evidence" value="ECO:0007669"/>
    <property type="project" value="TreeGrafter"/>
</dbReference>